<organism evidence="4 5">
    <name type="scientific">Micromonospora tulbaghiae</name>
    <dbReference type="NCBI Taxonomy" id="479978"/>
    <lineage>
        <taxon>Bacteria</taxon>
        <taxon>Bacillati</taxon>
        <taxon>Actinomycetota</taxon>
        <taxon>Actinomycetes</taxon>
        <taxon>Micromonosporales</taxon>
        <taxon>Micromonosporaceae</taxon>
        <taxon>Micromonospora</taxon>
    </lineage>
</organism>
<dbReference type="InterPro" id="IPR016161">
    <property type="entry name" value="Ald_DH/histidinol_DH"/>
</dbReference>
<dbReference type="Pfam" id="PF00171">
    <property type="entry name" value="Aldedh"/>
    <property type="match status" value="1"/>
</dbReference>
<protein>
    <submittedName>
        <fullName evidence="4">Aldehyde dehydrogenase</fullName>
    </submittedName>
</protein>
<dbReference type="AlphaFoldDB" id="A0A386WFG1"/>
<gene>
    <name evidence="4" type="ORF">CSH63_05030</name>
</gene>
<dbReference type="Gene3D" id="3.40.309.10">
    <property type="entry name" value="Aldehyde Dehydrogenase, Chain A, domain 2"/>
    <property type="match status" value="1"/>
</dbReference>
<dbReference type="KEGG" id="mtua:CSH63_05030"/>
<dbReference type="Proteomes" id="UP000267804">
    <property type="component" value="Chromosome"/>
</dbReference>
<reference evidence="4 5" key="1">
    <citation type="submission" date="2017-10" db="EMBL/GenBank/DDBJ databases">
        <title>Integration of genomic and chemical information greatly accelerates assignment of the full stereostructure of myelolactone, a potent inhibitor of myeloma from a marine-derived Micromonospora.</title>
        <authorList>
            <person name="Kim M.C."/>
            <person name="Machado H."/>
            <person name="Jensen P.R."/>
            <person name="Fenical W."/>
        </authorList>
    </citation>
    <scope>NUCLEOTIDE SEQUENCE [LARGE SCALE GENOMIC DNA]</scope>
    <source>
        <strain evidence="4 5">CNY-010</strain>
    </source>
</reference>
<proteinExistence type="predicted"/>
<evidence type="ECO:0000313" key="4">
    <source>
        <dbReference type="EMBL" id="AYF26831.1"/>
    </source>
</evidence>
<feature type="domain" description="Aldehyde dehydrogenase" evidence="3">
    <location>
        <begin position="70"/>
        <end position="417"/>
    </location>
</feature>
<dbReference type="InterPro" id="IPR016162">
    <property type="entry name" value="Ald_DH_N"/>
</dbReference>
<accession>A0A386WFG1</accession>
<sequence>MRCRSSRRSGISATPPSLKASTDVTRAATPTRLPALGPAGPYRGTRIETVPDVTGAVVAELSLVPWLFAQRAVRALRWAAPRPPGERAALLAEAGRIFAEGEVDGVGVDEHCRTVASVAGTPISVVRDVVGMVAQHAATAYDSARQARPIGTADSWRDDRARHGCGVWTRRGEVLAVHAPANSAAVHTAWIDALALGYRVALRPSQREPFTSYRLVSALRQAGYGGDQAALLPTDHPTADRLVAEADLALAFGSDGVVGNYGAGTRVLPFGPGRSKVLITAGTDPAAHLDTIVESVAGQAGTGCVNATAVFVEGDATPVAEAIAARLAQIPSMPPGDERARLPVSPAGAARAVQEHLAGRVGGARALDGAPAVDDLGDGSAVLRPAVFLLDRADAPQARIEMGFPCVWVAPWHRERDGTASLRHTLSLTVLTGGADPAADLDADLIDAMVAEPTIDKVHVGDHPTTWTRPGMPHEGYLGDFLMRSKAVIVG</sequence>
<dbReference type="GO" id="GO:0016620">
    <property type="term" value="F:oxidoreductase activity, acting on the aldehyde or oxo group of donors, NAD or NADP as acceptor"/>
    <property type="evidence" value="ECO:0007669"/>
    <property type="project" value="InterPro"/>
</dbReference>
<dbReference type="InterPro" id="IPR015590">
    <property type="entry name" value="Aldehyde_DH_dom"/>
</dbReference>
<evidence type="ECO:0000313" key="5">
    <source>
        <dbReference type="Proteomes" id="UP000267804"/>
    </source>
</evidence>
<dbReference type="InterPro" id="IPR016163">
    <property type="entry name" value="Ald_DH_C"/>
</dbReference>
<feature type="compositionally biased region" description="Polar residues" evidence="2">
    <location>
        <begin position="8"/>
        <end position="24"/>
    </location>
</feature>
<evidence type="ECO:0000256" key="1">
    <source>
        <dbReference type="ARBA" id="ARBA00023002"/>
    </source>
</evidence>
<dbReference type="SUPFAM" id="SSF53720">
    <property type="entry name" value="ALDH-like"/>
    <property type="match status" value="1"/>
</dbReference>
<evidence type="ECO:0000259" key="3">
    <source>
        <dbReference type="Pfam" id="PF00171"/>
    </source>
</evidence>
<dbReference type="EMBL" id="CP024087">
    <property type="protein sequence ID" value="AYF26831.1"/>
    <property type="molecule type" value="Genomic_DNA"/>
</dbReference>
<name>A0A386WFG1_9ACTN</name>
<dbReference type="Gene3D" id="3.40.605.10">
    <property type="entry name" value="Aldehyde Dehydrogenase, Chain A, domain 1"/>
    <property type="match status" value="1"/>
</dbReference>
<evidence type="ECO:0000256" key="2">
    <source>
        <dbReference type="SAM" id="MobiDB-lite"/>
    </source>
</evidence>
<keyword evidence="1" id="KW-0560">Oxidoreductase</keyword>
<feature type="region of interest" description="Disordered" evidence="2">
    <location>
        <begin position="1"/>
        <end position="41"/>
    </location>
</feature>